<dbReference type="AlphaFoldDB" id="A0A821XFA6"/>
<dbReference type="Gene3D" id="3.40.50.1460">
    <property type="match status" value="1"/>
</dbReference>
<dbReference type="OrthoDB" id="417046at2759"/>
<dbReference type="PROSITE" id="PS50208">
    <property type="entry name" value="CASPASE_P20"/>
    <property type="match status" value="1"/>
</dbReference>
<keyword evidence="3" id="KW-1185">Reference proteome</keyword>
<dbReference type="InterPro" id="IPR052039">
    <property type="entry name" value="Caspase-related_regulators"/>
</dbReference>
<dbReference type="GO" id="GO:0004197">
    <property type="term" value="F:cysteine-type endopeptidase activity"/>
    <property type="evidence" value="ECO:0007669"/>
    <property type="project" value="InterPro"/>
</dbReference>
<accession>A0A821XFA6</accession>
<protein>
    <recommendedName>
        <fullName evidence="1">Caspase family p20 domain-containing protein</fullName>
    </recommendedName>
</protein>
<dbReference type="InterPro" id="IPR011600">
    <property type="entry name" value="Pept_C14_caspase"/>
</dbReference>
<dbReference type="SUPFAM" id="SSF52129">
    <property type="entry name" value="Caspase-like"/>
    <property type="match status" value="1"/>
</dbReference>
<dbReference type="Pfam" id="PF00656">
    <property type="entry name" value="Peptidase_C14"/>
    <property type="match status" value="1"/>
</dbReference>
<evidence type="ECO:0000313" key="2">
    <source>
        <dbReference type="EMBL" id="CAF4941412.1"/>
    </source>
</evidence>
<evidence type="ECO:0000313" key="3">
    <source>
        <dbReference type="Proteomes" id="UP000663880"/>
    </source>
</evidence>
<dbReference type="PANTHER" id="PTHR22576">
    <property type="entry name" value="MUCOSA ASSOCIATED LYMPHOID TISSUE LYMPHOMA TRANSLOCATION PROTEIN 1/PARACASPASE"/>
    <property type="match status" value="1"/>
</dbReference>
<organism evidence="2 3">
    <name type="scientific">Pieris macdunnoughi</name>
    <dbReference type="NCBI Taxonomy" id="345717"/>
    <lineage>
        <taxon>Eukaryota</taxon>
        <taxon>Metazoa</taxon>
        <taxon>Ecdysozoa</taxon>
        <taxon>Arthropoda</taxon>
        <taxon>Hexapoda</taxon>
        <taxon>Insecta</taxon>
        <taxon>Pterygota</taxon>
        <taxon>Neoptera</taxon>
        <taxon>Endopterygota</taxon>
        <taxon>Lepidoptera</taxon>
        <taxon>Glossata</taxon>
        <taxon>Ditrysia</taxon>
        <taxon>Papilionoidea</taxon>
        <taxon>Pieridae</taxon>
        <taxon>Pierinae</taxon>
        <taxon>Pieris</taxon>
    </lineage>
</organism>
<proteinExistence type="predicted"/>
<feature type="domain" description="Caspase family p20" evidence="1">
    <location>
        <begin position="80"/>
        <end position="205"/>
    </location>
</feature>
<comment type="caution">
    <text evidence="2">The sequence shown here is derived from an EMBL/GenBank/DDBJ whole genome shotgun (WGS) entry which is preliminary data.</text>
</comment>
<dbReference type="PANTHER" id="PTHR22576:SF37">
    <property type="entry name" value="MUCOSA-ASSOCIATED LYMPHOID TISSUE LYMPHOMA TRANSLOCATION PROTEIN 1"/>
    <property type="match status" value="1"/>
</dbReference>
<dbReference type="InterPro" id="IPR029030">
    <property type="entry name" value="Caspase-like_dom_sf"/>
</dbReference>
<gene>
    <name evidence="2" type="ORF">PMACD_LOCUS14758</name>
</gene>
<sequence length="354" mass="40057">MSLLQTLSYQDYKSIRNLSTYQCEVIARLADLKITFDGTKIAGELLLKYLDRKGYSVQEYKELLITAQNTKTITTYYKPQSKVAILIANDKYEHLSKLATPSIDCESLASNLRNLGFITVIIRNSTSSTLKSNITKVIDLIPEDSYCFIFYAGHGCELCNTKCLLGIDCPTDNISLSHCVTENWLLREVYKCKPELCILIMDMCRMCLDRETNPNIFSSLCCIEEYAIHSNLLVSYSTQSSKAAYEVLQIECSTTIDNDVTYELKTGDTDKIVPAASQYVNSLCSRLTDYVDVCTLLDNVHADVESCTKKQRPIKVQCGVSKRSLYDPVKESNAELLDRLRKACEEFNDQCDIF</sequence>
<evidence type="ECO:0000259" key="1">
    <source>
        <dbReference type="PROSITE" id="PS50208"/>
    </source>
</evidence>
<dbReference type="GO" id="GO:0006508">
    <property type="term" value="P:proteolysis"/>
    <property type="evidence" value="ECO:0007669"/>
    <property type="project" value="InterPro"/>
</dbReference>
<dbReference type="EMBL" id="CAJOBZ010000067">
    <property type="protein sequence ID" value="CAF4941412.1"/>
    <property type="molecule type" value="Genomic_DNA"/>
</dbReference>
<reference evidence="2" key="1">
    <citation type="submission" date="2021-02" db="EMBL/GenBank/DDBJ databases">
        <authorList>
            <person name="Steward A R."/>
        </authorList>
    </citation>
    <scope>NUCLEOTIDE SEQUENCE</scope>
</reference>
<name>A0A821XFA6_9NEOP</name>
<dbReference type="Proteomes" id="UP000663880">
    <property type="component" value="Unassembled WGS sequence"/>
</dbReference>
<dbReference type="InterPro" id="IPR001309">
    <property type="entry name" value="Pept_C14_p20"/>
</dbReference>